<dbReference type="GO" id="GO:0032259">
    <property type="term" value="P:methylation"/>
    <property type="evidence" value="ECO:0007669"/>
    <property type="project" value="UniProtKB-KW"/>
</dbReference>
<proteinExistence type="predicted"/>
<gene>
    <name evidence="2" type="ORF">EDC90_104515</name>
</gene>
<dbReference type="GO" id="GO:0008168">
    <property type="term" value="F:methyltransferase activity"/>
    <property type="evidence" value="ECO:0007669"/>
    <property type="project" value="UniProtKB-KW"/>
</dbReference>
<protein>
    <submittedName>
        <fullName evidence="2">FkbM family methyltransferase</fullName>
    </submittedName>
</protein>
<keyword evidence="2" id="KW-0808">Transferase</keyword>
<evidence type="ECO:0000313" key="2">
    <source>
        <dbReference type="EMBL" id="TCT30442.1"/>
    </source>
</evidence>
<dbReference type="EMBL" id="SMAR01000045">
    <property type="protein sequence ID" value="TCT30442.1"/>
    <property type="molecule type" value="Genomic_DNA"/>
</dbReference>
<name>A0A4R3NGM7_9HYPH</name>
<dbReference type="NCBIfam" id="TIGR01444">
    <property type="entry name" value="fkbM_fam"/>
    <property type="match status" value="1"/>
</dbReference>
<dbReference type="Gene3D" id="3.40.50.150">
    <property type="entry name" value="Vaccinia Virus protein VP39"/>
    <property type="match status" value="1"/>
</dbReference>
<dbReference type="InterPro" id="IPR006342">
    <property type="entry name" value="FkbM_mtfrase"/>
</dbReference>
<evidence type="ECO:0000259" key="1">
    <source>
        <dbReference type="Pfam" id="PF05050"/>
    </source>
</evidence>
<dbReference type="SUPFAM" id="SSF53335">
    <property type="entry name" value="S-adenosyl-L-methionine-dependent methyltransferases"/>
    <property type="match status" value="1"/>
</dbReference>
<keyword evidence="2" id="KW-0489">Methyltransferase</keyword>
<dbReference type="AlphaFoldDB" id="A0A4R3NGM7"/>
<dbReference type="RefSeq" id="WP_132314011.1">
    <property type="nucleotide sequence ID" value="NZ_SMAR01000045.1"/>
</dbReference>
<feature type="domain" description="Methyltransferase FkbM" evidence="1">
    <location>
        <begin position="27"/>
        <end position="189"/>
    </location>
</feature>
<evidence type="ECO:0000313" key="3">
    <source>
        <dbReference type="Proteomes" id="UP000295097"/>
    </source>
</evidence>
<comment type="caution">
    <text evidence="2">The sequence shown here is derived from an EMBL/GenBank/DDBJ whole genome shotgun (WGS) entry which is preliminary data.</text>
</comment>
<keyword evidence="3" id="KW-1185">Reference proteome</keyword>
<dbReference type="InterPro" id="IPR029063">
    <property type="entry name" value="SAM-dependent_MTases_sf"/>
</dbReference>
<dbReference type="OrthoDB" id="9801609at2"/>
<dbReference type="Proteomes" id="UP000295097">
    <property type="component" value="Unassembled WGS sequence"/>
</dbReference>
<reference evidence="2 3" key="1">
    <citation type="submission" date="2019-03" db="EMBL/GenBank/DDBJ databases">
        <title>Freshwater and sediment microbial communities from various areas in North America, analyzing microbe dynamics in response to fracking.</title>
        <authorList>
            <person name="Lamendella R."/>
        </authorList>
    </citation>
    <scope>NUCLEOTIDE SEQUENCE [LARGE SCALE GENOMIC DNA]</scope>
    <source>
        <strain evidence="2 3">175.2</strain>
    </source>
</reference>
<sequence length="302" mass="34793">MISYAQNFEDVMLARLFPSGYRGAYLDIGAADPVYLSVTKHFYDHGWRGVNVEPLPRCQRRLSLLRPEDINVQAVVGSAAGSCRFYEIADYPENSTALESLARELEKQGHAVKIHEIPIMRLDEICARHFDAREIDFMKIDVEGGETELLLSGDWERFRPRALVMEAVEVNGRKRVSDEWEHILTGNGYSRVWFDGLNDFFLRDEDIELKKHFVLPPGAFDEIETARYVRKEVQGEVFFDDEGDLIQKLLNERDAVDADRHAKQAVIDRLISERDAIDADRHAKQEVIDRLLQQTQQDNAEQ</sequence>
<accession>A0A4R3NGM7</accession>
<organism evidence="2 3">
    <name type="scientific">Martelella mediterranea</name>
    <dbReference type="NCBI Taxonomy" id="293089"/>
    <lineage>
        <taxon>Bacteria</taxon>
        <taxon>Pseudomonadati</taxon>
        <taxon>Pseudomonadota</taxon>
        <taxon>Alphaproteobacteria</taxon>
        <taxon>Hyphomicrobiales</taxon>
        <taxon>Aurantimonadaceae</taxon>
        <taxon>Martelella</taxon>
    </lineage>
</organism>
<dbReference type="Pfam" id="PF05050">
    <property type="entry name" value="Methyltransf_21"/>
    <property type="match status" value="1"/>
</dbReference>